<keyword evidence="5" id="KW-1185">Reference proteome</keyword>
<feature type="region of interest" description="Disordered" evidence="2">
    <location>
        <begin position="1"/>
        <end position="26"/>
    </location>
</feature>
<dbReference type="Pfam" id="PF22784">
    <property type="entry name" value="PTP-SAK"/>
    <property type="match status" value="1"/>
</dbReference>
<dbReference type="InterPro" id="IPR029021">
    <property type="entry name" value="Prot-tyrosine_phosphatase-like"/>
</dbReference>
<dbReference type="OrthoDB" id="19045at2759"/>
<protein>
    <recommendedName>
        <fullName evidence="3">Tyrosine specific protein phosphatases domain-containing protein</fullName>
    </recommendedName>
</protein>
<evidence type="ECO:0000256" key="1">
    <source>
        <dbReference type="ARBA" id="ARBA00022801"/>
    </source>
</evidence>
<reference evidence="4 5" key="1">
    <citation type="journal article" date="2019" name="Sci. Rep.">
        <title>Nanopore sequencing improves the draft genome of the human pathogenic amoeba Naegleria fowleri.</title>
        <authorList>
            <person name="Liechti N."/>
            <person name="Schurch N."/>
            <person name="Bruggmann R."/>
            <person name="Wittwer M."/>
        </authorList>
    </citation>
    <scope>NUCLEOTIDE SEQUENCE [LARGE SCALE GENOMIC DNA]</scope>
    <source>
        <strain evidence="4 5">ATCC 30894</strain>
    </source>
</reference>
<dbReference type="VEuPathDB" id="AmoebaDB:FDP41_008414"/>
<feature type="compositionally biased region" description="Low complexity" evidence="2">
    <location>
        <begin position="1"/>
        <end position="17"/>
    </location>
</feature>
<name>A0A6A5B5Y4_NAEFO</name>
<dbReference type="Gene3D" id="3.90.190.10">
    <property type="entry name" value="Protein tyrosine phosphatase superfamily"/>
    <property type="match status" value="1"/>
</dbReference>
<gene>
    <name evidence="4" type="ORF">FDP41_008414</name>
</gene>
<dbReference type="EMBL" id="VFQX01000061">
    <property type="protein sequence ID" value="KAF0973207.1"/>
    <property type="molecule type" value="Genomic_DNA"/>
</dbReference>
<organism evidence="4 5">
    <name type="scientific">Naegleria fowleri</name>
    <name type="common">Brain eating amoeba</name>
    <dbReference type="NCBI Taxonomy" id="5763"/>
    <lineage>
        <taxon>Eukaryota</taxon>
        <taxon>Discoba</taxon>
        <taxon>Heterolobosea</taxon>
        <taxon>Tetramitia</taxon>
        <taxon>Eutetramitia</taxon>
        <taxon>Vahlkampfiidae</taxon>
        <taxon>Naegleria</taxon>
    </lineage>
</organism>
<dbReference type="PROSITE" id="PS00383">
    <property type="entry name" value="TYR_PHOSPHATASE_1"/>
    <property type="match status" value="1"/>
</dbReference>
<dbReference type="Proteomes" id="UP000444721">
    <property type="component" value="Unassembled WGS sequence"/>
</dbReference>
<evidence type="ECO:0000259" key="3">
    <source>
        <dbReference type="PROSITE" id="PS50056"/>
    </source>
</evidence>
<dbReference type="OMA" id="LIHCWGG"/>
<keyword evidence="1" id="KW-0378">Hydrolase</keyword>
<sequence length="268" mass="30056">MSAFSSSSCSSDSQHPSSLPPLLPMDHPEFISTHRGPIDESNWLIPQRVLMSAYPGDLKPQVAQQKIETLIQSGINCFVCLQTENELKRFHPYRPLIEKFQVTSEKVLNHDESYGMIQQELSCSSSTNPTRSNLGANSNPTNSSTSSSNTSIIEYLHFPIQDAMIASDTQVMKFVQQDLIPRIVSNHHCKILIHCWGGHGRTGTIASILLSHLYQLNAEESLQRVAKCHKCRARPRGRAPTTEVQFQQVRRLCVGSKELQNQEIDDMA</sequence>
<dbReference type="VEuPathDB" id="AmoebaDB:NF0033450"/>
<dbReference type="RefSeq" id="XP_044557920.1">
    <property type="nucleotide sequence ID" value="XM_044712265.1"/>
</dbReference>
<dbReference type="PROSITE" id="PS50056">
    <property type="entry name" value="TYR_PHOSPHATASE_2"/>
    <property type="match status" value="1"/>
</dbReference>
<comment type="caution">
    <text evidence="4">The sequence shown here is derived from an EMBL/GenBank/DDBJ whole genome shotgun (WGS) entry which is preliminary data.</text>
</comment>
<dbReference type="InterPro" id="IPR000387">
    <property type="entry name" value="Tyr_Pase_dom"/>
</dbReference>
<evidence type="ECO:0000313" key="4">
    <source>
        <dbReference type="EMBL" id="KAF0973207.1"/>
    </source>
</evidence>
<proteinExistence type="predicted"/>
<dbReference type="GO" id="GO:0016791">
    <property type="term" value="F:phosphatase activity"/>
    <property type="evidence" value="ECO:0007669"/>
    <property type="project" value="UniProtKB-ARBA"/>
</dbReference>
<dbReference type="VEuPathDB" id="AmoebaDB:NfTy_093460"/>
<evidence type="ECO:0000313" key="5">
    <source>
        <dbReference type="Proteomes" id="UP000444721"/>
    </source>
</evidence>
<dbReference type="GeneID" id="68115632"/>
<feature type="compositionally biased region" description="Low complexity" evidence="2">
    <location>
        <begin position="137"/>
        <end position="147"/>
    </location>
</feature>
<dbReference type="AlphaFoldDB" id="A0A6A5B5Y4"/>
<dbReference type="InterPro" id="IPR016130">
    <property type="entry name" value="Tyr_Pase_AS"/>
</dbReference>
<evidence type="ECO:0000256" key="2">
    <source>
        <dbReference type="SAM" id="MobiDB-lite"/>
    </source>
</evidence>
<accession>A0A6A5B5Y4</accession>
<dbReference type="SUPFAM" id="SSF52799">
    <property type="entry name" value="(Phosphotyrosine protein) phosphatases II"/>
    <property type="match status" value="1"/>
</dbReference>
<feature type="region of interest" description="Disordered" evidence="2">
    <location>
        <begin position="121"/>
        <end position="147"/>
    </location>
</feature>
<feature type="compositionally biased region" description="Polar residues" evidence="2">
    <location>
        <begin position="121"/>
        <end position="136"/>
    </location>
</feature>
<feature type="domain" description="Tyrosine specific protein phosphatases" evidence="3">
    <location>
        <begin position="169"/>
        <end position="225"/>
    </location>
</feature>
<dbReference type="InterPro" id="IPR057023">
    <property type="entry name" value="PTP-SAK"/>
</dbReference>